<comment type="caution">
    <text evidence="2">The sequence shown here is derived from an EMBL/GenBank/DDBJ whole genome shotgun (WGS) entry which is preliminary data.</text>
</comment>
<sequence length="62" mass="6624">SEPIYIKLYDPGGGSTIIENLSCKRSPPKHGSNVGRRSSVDVSKTKSVQTGIQIQLPNGITI</sequence>
<feature type="region of interest" description="Disordered" evidence="1">
    <location>
        <begin position="23"/>
        <end position="48"/>
    </location>
</feature>
<feature type="non-terminal residue" evidence="2">
    <location>
        <position position="1"/>
    </location>
</feature>
<evidence type="ECO:0000313" key="2">
    <source>
        <dbReference type="EMBL" id="KAL3886718.1"/>
    </source>
</evidence>
<name>A0ABD3XNX9_SINWO</name>
<protein>
    <submittedName>
        <fullName evidence="2">Uncharacterized protein</fullName>
    </submittedName>
</protein>
<reference evidence="2 3" key="1">
    <citation type="submission" date="2024-11" db="EMBL/GenBank/DDBJ databases">
        <title>Chromosome-level genome assembly of the freshwater bivalve Anodonta woodiana.</title>
        <authorList>
            <person name="Chen X."/>
        </authorList>
    </citation>
    <scope>NUCLEOTIDE SEQUENCE [LARGE SCALE GENOMIC DNA]</scope>
    <source>
        <strain evidence="2">MN2024</strain>
        <tissue evidence="2">Gills</tissue>
    </source>
</reference>
<organism evidence="2 3">
    <name type="scientific">Sinanodonta woodiana</name>
    <name type="common">Chinese pond mussel</name>
    <name type="synonym">Anodonta woodiana</name>
    <dbReference type="NCBI Taxonomy" id="1069815"/>
    <lineage>
        <taxon>Eukaryota</taxon>
        <taxon>Metazoa</taxon>
        <taxon>Spiralia</taxon>
        <taxon>Lophotrochozoa</taxon>
        <taxon>Mollusca</taxon>
        <taxon>Bivalvia</taxon>
        <taxon>Autobranchia</taxon>
        <taxon>Heteroconchia</taxon>
        <taxon>Palaeoheterodonta</taxon>
        <taxon>Unionida</taxon>
        <taxon>Unionoidea</taxon>
        <taxon>Unionidae</taxon>
        <taxon>Unioninae</taxon>
        <taxon>Sinanodonta</taxon>
    </lineage>
</organism>
<dbReference type="AlphaFoldDB" id="A0ABD3XNX9"/>
<dbReference type="EMBL" id="JBJQND010000002">
    <property type="protein sequence ID" value="KAL3886718.1"/>
    <property type="molecule type" value="Genomic_DNA"/>
</dbReference>
<evidence type="ECO:0000313" key="3">
    <source>
        <dbReference type="Proteomes" id="UP001634394"/>
    </source>
</evidence>
<feature type="non-terminal residue" evidence="2">
    <location>
        <position position="62"/>
    </location>
</feature>
<gene>
    <name evidence="2" type="ORF">ACJMK2_026696</name>
</gene>
<evidence type="ECO:0000256" key="1">
    <source>
        <dbReference type="SAM" id="MobiDB-lite"/>
    </source>
</evidence>
<accession>A0ABD3XNX9</accession>
<proteinExistence type="predicted"/>
<dbReference type="Proteomes" id="UP001634394">
    <property type="component" value="Unassembled WGS sequence"/>
</dbReference>
<keyword evidence="3" id="KW-1185">Reference proteome</keyword>